<sequence>MAPFLEEPTTPSENSGSSLQNRTPPSEVSPGYNGSEPIAIVGMACRFPGESDTPTEFWEMLVQQRSGYSEPPSSRFNVDGFHSEKANTGSLGPRGGYFISEDVYNFDPPFFGITQTEATVMDPQQRKLLECVYEALEAGGIPLDSVSGKNVGTYVGNFTIDYCMMALRDMEYPKPYSMTGHGNTILSNRVSYVFNLCGPSFTIDTACSSSMYATHMACRALASGEVDGAIVGGTNLILDAAVQMAVDKMGVLSHTSTCHTFDASADGYGRAEGIGALYLKRLSDAIRDGDPIRGVIRGTAANANGKTSGITQPSAIGQEAVIRTAYAFAGNLNPDDTSYFECHGTGTPVGDPIELRGITNMFLRDSKRQSLLVGAVKTNIGHAEAASAMASIIKVILAMELGTIPASIGVKNYNPKIDFSNGRLQVVRDTLDWPTGYNVRRASVNSFGYGGANAHAIIESADSYLAGYQTFKKRGTARISTTGTEAPTGGRNSRTLNVHERSQFLLPFSAQDFPSLKANVERHREVASQYDLVDLAFTLGTRRSFFFNRGYAITSADNFAENLDADNMTFGKRGSGAKIAFIFTGQGAQTAQLGKELMENIPSYLKSIREMDYILQSLREDAPTWTIEESILEPKATSAIDQVHLSQPICTAVQVALVKLLREWGVTPLACVGHSSGEIAAAYAAGAITDKQAILAAYFRGVAVDKLTQRGTMLAVGLGPEEAGPYLEPGIRIACYNSPQSVTLSGDEAVAEKVKAQLEADGVFVRALKTSGRAYHSHHMKDVGAIYEERANRGFALLNATEFPRQDKDARLPLFVSSVTGELKPNFSPGPEYWRENLESPVRFTQAVTRLTEMEGLGINHIIEIGPHSALAGPIRQLRDSLGLSSRDLEYSATLSRGENSVTRLLDLAGALFIKGYPVDLGRVNAMEDLDKQGNIVLRRGLPLVDLPRYSWNYSAGPLRAKHRINMDFQNRKFPRHDLLGSLLPGVIRDQAQWRNMLDIHDLPWLEHHRLGPQPVLPATGYIGIAVEAARQFFHDKVQLEGAFKYFIPRFSIKSSLSLPPSGTAVEVMTSVRFQPVSNAVSSNKWLEFSISSVSEGIWSEHCVGVIGRQAIDEVVPLFDESKVQEPRTSHTWYRGFANIGLNYGPPFNGLSDIRTDPWTNECVADTKLLPIDVPADDSRYIVHPGAMDTCCQAILIGAHNGSLKGANRSFIPVDWEEVSIYSYEGTSMPEPAPAHANGQLLATGEFSSLRALWGSFQLSTPDGRPLFTAKKVNCISYAEDLNKNSTDDRHPYLRVVWKPDVETLEKGALPAAATGIGLSLSPKEKSVLSTWARSLASAAQASKKTSSSNPHLINAISALKLSREPHNVEHSASDLSASQLSDGFYRLEGIYASMMLTLLGVQASVAQVLTSLEDPLTEVLDLIGHKYPGMNILEIVNSEADLARKLPAVLQGDSSLKRYNSFTYLVATDALLEASADAYPDGRDVSAEKVSLFENGEYGTLEGVTYDLVILPETASFHLPAAEVLKAIQPLLSENGRLLIHSNNHNGTAFDQKFWTVLNLLARELGPNNCPPDTMSAWKRTLDNMKLSTRVVDQSASGWTLLSEPAPKPRPTQDIVVLSRDNSTGVAAFSNELAQSGYKVHTASLSNKNFNPQSDAIYVSIVELGSSLFNGNLNATEFANLQALADSTQAIFWLTSGDLLGKVDPNAAIVQGLGRTLQTEYVQLTFIAIDLDHSNPQKAAQQTERVLSQFSKDSDSIDKEYIVKDDVFHVSRLVQDAVLDKQYGEIIGKDAAEEEYDSNMPIRLDIAKIGLLDTLHFKADDRDRDLASDEAEVEVKAVGLNMKEYATFRGSFHSESLSHEGSGIVRRIGSDVTGVKVGDKVCWMGKGLFGNIERFKATHLHQMLEEDGLSFEEMAGMPLVFATAVYGLLYLGRLKKGEKVLIHSATGGVGLAAVQIAKMVGAEIFATVGTPAKREFLEREYGLEDSHIFSSRDTSFAAGVMAATNGHGIDVALNSLVRELLAASWSVMANNGRHIEIGRTDIMEFGILDLNVFKRNTTFSAFDFGVVADEHPDIVTSVMKDVMKYLREGKIRPLQPMALFPATHVAAAFGEFANPQRIGKVVVSFGPEPGKPGSAIAVVREHKDAVKFKPDGTYVLIGCLGGLGRCLARFMFNRGARNLTFLGRGGADKKEAAAMIASLRARGCTVHVVRGDVSNKEDVAKAVSASGVPVYGMVQGAMALEDKLFSKLDLPGWQYPIDPKVRGTWNLHECLAGQPLDFFVMLSSISAMTGAPTQSNYCAGNTFLDFFARYRAGLGLPATTVGLSMVLEVGFVSQNLAIEQGISRSGIHGITERDFLMLMEQAMKPGRVGDWRLDPGAKNFLVSGLEPAKLAADLDVHGFRFWLQPRVGSLLTAIQRKSQGAGRGGAGGAKAVLDLDDILEATVEKFAKTFMIPSDDVDPSKPLVAYGMDSMIGTALRNWGFSTFGVDIPVSDFMGPVLTAQSLAGKIFADRS</sequence>
<feature type="domain" description="PKS/mFAS DH" evidence="12">
    <location>
        <begin position="977"/>
        <end position="1284"/>
    </location>
</feature>
<dbReference type="SUPFAM" id="SSF52151">
    <property type="entry name" value="FabD/lysophospholipase-like"/>
    <property type="match status" value="1"/>
</dbReference>
<protein>
    <recommendedName>
        <fullName evidence="15">Polyketide synthase</fullName>
    </recommendedName>
</protein>
<dbReference type="SUPFAM" id="SSF55048">
    <property type="entry name" value="Probable ACP-binding domain of malonyl-CoA ACP transacylase"/>
    <property type="match status" value="1"/>
</dbReference>
<dbReference type="InterPro" id="IPR013149">
    <property type="entry name" value="ADH-like_C"/>
</dbReference>
<evidence type="ECO:0000256" key="9">
    <source>
        <dbReference type="SAM" id="MobiDB-lite"/>
    </source>
</evidence>
<dbReference type="InterPro" id="IPR011032">
    <property type="entry name" value="GroES-like_sf"/>
</dbReference>
<dbReference type="CDD" id="cd05195">
    <property type="entry name" value="enoyl_red"/>
    <property type="match status" value="1"/>
</dbReference>
<feature type="active site" description="Proton acceptor; for dehydratase activity" evidence="8">
    <location>
        <position position="1009"/>
    </location>
</feature>
<dbReference type="SUPFAM" id="SSF50129">
    <property type="entry name" value="GroES-like"/>
    <property type="match status" value="1"/>
</dbReference>
<keyword evidence="4" id="KW-0521">NADP</keyword>
<dbReference type="SMART" id="SM00822">
    <property type="entry name" value="PKS_KR"/>
    <property type="match status" value="1"/>
</dbReference>
<dbReference type="Pfam" id="PF14765">
    <property type="entry name" value="PS-DH"/>
    <property type="match status" value="1"/>
</dbReference>
<proteinExistence type="predicted"/>
<dbReference type="InterPro" id="IPR049900">
    <property type="entry name" value="PKS_mFAS_DH"/>
</dbReference>
<dbReference type="Gene3D" id="3.40.47.10">
    <property type="match status" value="1"/>
</dbReference>
<keyword evidence="7" id="KW-0012">Acyltransferase</keyword>
<dbReference type="SMART" id="SM00825">
    <property type="entry name" value="PKS_KS"/>
    <property type="match status" value="1"/>
</dbReference>
<dbReference type="SMART" id="SM00827">
    <property type="entry name" value="PKS_AT"/>
    <property type="match status" value="1"/>
</dbReference>
<feature type="region of interest" description="N-terminal hotdog fold" evidence="8">
    <location>
        <begin position="977"/>
        <end position="1114"/>
    </location>
</feature>
<evidence type="ECO:0000259" key="10">
    <source>
        <dbReference type="PROSITE" id="PS50075"/>
    </source>
</evidence>
<evidence type="ECO:0008006" key="15">
    <source>
        <dbReference type="Google" id="ProtNLM"/>
    </source>
</evidence>
<keyword evidence="2" id="KW-0597">Phosphoprotein</keyword>
<dbReference type="PANTHER" id="PTHR43775">
    <property type="entry name" value="FATTY ACID SYNTHASE"/>
    <property type="match status" value="1"/>
</dbReference>
<dbReference type="InterPro" id="IPR016039">
    <property type="entry name" value="Thiolase-like"/>
</dbReference>
<evidence type="ECO:0000256" key="5">
    <source>
        <dbReference type="ARBA" id="ARBA00023002"/>
    </source>
</evidence>
<dbReference type="InterPro" id="IPR020807">
    <property type="entry name" value="PKS_DH"/>
</dbReference>
<dbReference type="InterPro" id="IPR013154">
    <property type="entry name" value="ADH-like_N"/>
</dbReference>
<dbReference type="InterPro" id="IPR029063">
    <property type="entry name" value="SAM-dependent_MTases_sf"/>
</dbReference>
<evidence type="ECO:0000259" key="11">
    <source>
        <dbReference type="PROSITE" id="PS52004"/>
    </source>
</evidence>
<dbReference type="PANTHER" id="PTHR43775:SF50">
    <property type="entry name" value="HIGHLY REDUCING POLYKETIDE SYNTHASE SRDA"/>
    <property type="match status" value="1"/>
</dbReference>
<dbReference type="Pfam" id="PF00107">
    <property type="entry name" value="ADH_zinc_N"/>
    <property type="match status" value="1"/>
</dbReference>
<dbReference type="PROSITE" id="PS50075">
    <property type="entry name" value="CARRIER"/>
    <property type="match status" value="1"/>
</dbReference>
<feature type="domain" description="Carrier" evidence="10">
    <location>
        <begin position="2434"/>
        <end position="2512"/>
    </location>
</feature>
<dbReference type="Pfam" id="PF08240">
    <property type="entry name" value="ADH_N"/>
    <property type="match status" value="1"/>
</dbReference>
<dbReference type="Pfam" id="PF08659">
    <property type="entry name" value="KR"/>
    <property type="match status" value="1"/>
</dbReference>
<dbReference type="InterPro" id="IPR014030">
    <property type="entry name" value="Ketoacyl_synth_N"/>
</dbReference>
<feature type="domain" description="Ketosynthase family 3 (KS3)" evidence="11">
    <location>
        <begin position="35"/>
        <end position="460"/>
    </location>
</feature>
<evidence type="ECO:0000256" key="1">
    <source>
        <dbReference type="ARBA" id="ARBA00022450"/>
    </source>
</evidence>
<dbReference type="InterPro" id="IPR057326">
    <property type="entry name" value="KR_dom"/>
</dbReference>
<evidence type="ECO:0000313" key="14">
    <source>
        <dbReference type="Proteomes" id="UP001408356"/>
    </source>
</evidence>
<name>A0ABR2V4V9_9PEZI</name>
<keyword evidence="14" id="KW-1185">Reference proteome</keyword>
<dbReference type="Proteomes" id="UP001408356">
    <property type="component" value="Unassembled WGS sequence"/>
</dbReference>
<evidence type="ECO:0000256" key="2">
    <source>
        <dbReference type="ARBA" id="ARBA00022553"/>
    </source>
</evidence>
<dbReference type="InterPro" id="IPR013968">
    <property type="entry name" value="PKS_KR"/>
</dbReference>
<dbReference type="InterPro" id="IPR020843">
    <property type="entry name" value="ER"/>
</dbReference>
<dbReference type="Pfam" id="PF02801">
    <property type="entry name" value="Ketoacyl-synt_C"/>
    <property type="match status" value="1"/>
</dbReference>
<evidence type="ECO:0000259" key="12">
    <source>
        <dbReference type="PROSITE" id="PS52019"/>
    </source>
</evidence>
<feature type="compositionally biased region" description="Polar residues" evidence="9">
    <location>
        <begin position="9"/>
        <end position="26"/>
    </location>
</feature>
<dbReference type="InterPro" id="IPR014031">
    <property type="entry name" value="Ketoacyl_synth_C"/>
</dbReference>
<dbReference type="CDD" id="cd00833">
    <property type="entry name" value="PKS"/>
    <property type="match status" value="1"/>
</dbReference>
<evidence type="ECO:0000256" key="3">
    <source>
        <dbReference type="ARBA" id="ARBA00022679"/>
    </source>
</evidence>
<evidence type="ECO:0000256" key="4">
    <source>
        <dbReference type="ARBA" id="ARBA00022857"/>
    </source>
</evidence>
<dbReference type="InterPro" id="IPR049551">
    <property type="entry name" value="PKS_DH_C"/>
</dbReference>
<dbReference type="InterPro" id="IPR014043">
    <property type="entry name" value="Acyl_transferase_dom"/>
</dbReference>
<keyword evidence="6" id="KW-0511">Multifunctional enzyme</keyword>
<evidence type="ECO:0000256" key="7">
    <source>
        <dbReference type="ARBA" id="ARBA00023315"/>
    </source>
</evidence>
<dbReference type="SUPFAM" id="SSF53901">
    <property type="entry name" value="Thiolase-like"/>
    <property type="match status" value="1"/>
</dbReference>
<dbReference type="InterPro" id="IPR050091">
    <property type="entry name" value="PKS_NRPS_Biosynth_Enz"/>
</dbReference>
<keyword evidence="5" id="KW-0560">Oxidoreductase</keyword>
<dbReference type="Pfam" id="PF00109">
    <property type="entry name" value="ketoacyl-synt"/>
    <property type="match status" value="1"/>
</dbReference>
<reference evidence="13 14" key="1">
    <citation type="journal article" date="2024" name="J. Plant Pathol.">
        <title>Sequence and assembly of the genome of Seiridium unicorne, isolate CBS 538.82, causal agent of cypress canker disease.</title>
        <authorList>
            <person name="Scali E."/>
            <person name="Rocca G.D."/>
            <person name="Danti R."/>
            <person name="Garbelotto M."/>
            <person name="Barberini S."/>
            <person name="Baroncelli R."/>
            <person name="Emiliani G."/>
        </authorList>
    </citation>
    <scope>NUCLEOTIDE SEQUENCE [LARGE SCALE GENOMIC DNA]</scope>
    <source>
        <strain evidence="13 14">BM-138-508</strain>
    </source>
</reference>
<feature type="active site" description="Proton donor; for dehydratase activity" evidence="8">
    <location>
        <position position="1189"/>
    </location>
</feature>
<evidence type="ECO:0000256" key="6">
    <source>
        <dbReference type="ARBA" id="ARBA00023268"/>
    </source>
</evidence>
<dbReference type="EMBL" id="JARVKF010000157">
    <property type="protein sequence ID" value="KAK9421776.1"/>
    <property type="molecule type" value="Genomic_DNA"/>
</dbReference>
<evidence type="ECO:0000313" key="13">
    <source>
        <dbReference type="EMBL" id="KAK9421776.1"/>
    </source>
</evidence>
<dbReference type="InterPro" id="IPR016035">
    <property type="entry name" value="Acyl_Trfase/lysoPLipase"/>
</dbReference>
<dbReference type="Gene3D" id="1.10.1200.10">
    <property type="entry name" value="ACP-like"/>
    <property type="match status" value="1"/>
</dbReference>
<dbReference type="InterPro" id="IPR036291">
    <property type="entry name" value="NAD(P)-bd_dom_sf"/>
</dbReference>
<feature type="region of interest" description="Disordered" evidence="9">
    <location>
        <begin position="1"/>
        <end position="34"/>
    </location>
</feature>
<dbReference type="PROSITE" id="PS52019">
    <property type="entry name" value="PKS_MFAS_DH"/>
    <property type="match status" value="1"/>
</dbReference>
<organism evidence="13 14">
    <name type="scientific">Seiridium unicorne</name>
    <dbReference type="NCBI Taxonomy" id="138068"/>
    <lineage>
        <taxon>Eukaryota</taxon>
        <taxon>Fungi</taxon>
        <taxon>Dikarya</taxon>
        <taxon>Ascomycota</taxon>
        <taxon>Pezizomycotina</taxon>
        <taxon>Sordariomycetes</taxon>
        <taxon>Xylariomycetidae</taxon>
        <taxon>Amphisphaeriales</taxon>
        <taxon>Sporocadaceae</taxon>
        <taxon>Seiridium</taxon>
    </lineage>
</organism>
<dbReference type="Pfam" id="PF16197">
    <property type="entry name" value="KAsynt_C_assoc"/>
    <property type="match status" value="1"/>
</dbReference>
<dbReference type="Gene3D" id="3.40.366.10">
    <property type="entry name" value="Malonyl-Coenzyme A Acyl Carrier Protein, domain 2"/>
    <property type="match status" value="1"/>
</dbReference>
<dbReference type="InterPro" id="IPR042104">
    <property type="entry name" value="PKS_dehydratase_sf"/>
</dbReference>
<keyword evidence="1" id="KW-0596">Phosphopantetheine</keyword>
<feature type="region of interest" description="C-terminal hotdog fold" evidence="8">
    <location>
        <begin position="1125"/>
        <end position="1284"/>
    </location>
</feature>
<dbReference type="InterPro" id="IPR009081">
    <property type="entry name" value="PP-bd_ACP"/>
</dbReference>
<dbReference type="Pfam" id="PF21089">
    <property type="entry name" value="PKS_DH_N"/>
    <property type="match status" value="1"/>
</dbReference>
<keyword evidence="3" id="KW-0808">Transferase</keyword>
<dbReference type="SMART" id="SM00826">
    <property type="entry name" value="PKS_DH"/>
    <property type="match status" value="1"/>
</dbReference>
<dbReference type="Gene3D" id="3.10.129.110">
    <property type="entry name" value="Polyketide synthase dehydratase"/>
    <property type="match status" value="1"/>
</dbReference>
<dbReference type="SMART" id="SM00829">
    <property type="entry name" value="PKS_ER"/>
    <property type="match status" value="1"/>
</dbReference>
<dbReference type="Pfam" id="PF00550">
    <property type="entry name" value="PP-binding"/>
    <property type="match status" value="1"/>
</dbReference>
<dbReference type="InterPro" id="IPR032821">
    <property type="entry name" value="PKS_assoc"/>
</dbReference>
<gene>
    <name evidence="13" type="ORF">SUNI508_05377</name>
</gene>
<dbReference type="Pfam" id="PF00698">
    <property type="entry name" value="Acyl_transf_1"/>
    <property type="match status" value="1"/>
</dbReference>
<dbReference type="SUPFAM" id="SSF47336">
    <property type="entry name" value="ACP-like"/>
    <property type="match status" value="1"/>
</dbReference>
<dbReference type="Gene3D" id="3.40.50.150">
    <property type="entry name" value="Vaccinia Virus protein VP39"/>
    <property type="match status" value="1"/>
</dbReference>
<dbReference type="Gene3D" id="3.40.50.720">
    <property type="entry name" value="NAD(P)-binding Rossmann-like Domain"/>
    <property type="match status" value="3"/>
</dbReference>
<dbReference type="InterPro" id="IPR016036">
    <property type="entry name" value="Malonyl_transacylase_ACP-bd"/>
</dbReference>
<dbReference type="InterPro" id="IPR020841">
    <property type="entry name" value="PKS_Beta-ketoAc_synthase_dom"/>
</dbReference>
<dbReference type="InterPro" id="IPR001227">
    <property type="entry name" value="Ac_transferase_dom_sf"/>
</dbReference>
<dbReference type="Gene3D" id="3.90.180.10">
    <property type="entry name" value="Medium-chain alcohol dehydrogenases, catalytic domain"/>
    <property type="match status" value="1"/>
</dbReference>
<accession>A0ABR2V4V9</accession>
<dbReference type="InterPro" id="IPR036736">
    <property type="entry name" value="ACP-like_sf"/>
</dbReference>
<comment type="caution">
    <text evidence="13">The sequence shown here is derived from an EMBL/GenBank/DDBJ whole genome shotgun (WGS) entry which is preliminary data.</text>
</comment>
<dbReference type="InterPro" id="IPR049552">
    <property type="entry name" value="PKS_DH_N"/>
</dbReference>
<evidence type="ECO:0000256" key="8">
    <source>
        <dbReference type="PROSITE-ProRule" id="PRU01363"/>
    </source>
</evidence>
<dbReference type="PROSITE" id="PS52004">
    <property type="entry name" value="KS3_2"/>
    <property type="match status" value="1"/>
</dbReference>
<dbReference type="SUPFAM" id="SSF51735">
    <property type="entry name" value="NAD(P)-binding Rossmann-fold domains"/>
    <property type="match status" value="3"/>
</dbReference>